<dbReference type="InterPro" id="IPR052637">
    <property type="entry name" value="KLHDC3-like"/>
</dbReference>
<keyword evidence="2" id="KW-1185">Reference proteome</keyword>
<reference evidence="1" key="1">
    <citation type="submission" date="2021-03" db="EMBL/GenBank/DDBJ databases">
        <authorList>
            <person name="Bekaert M."/>
        </authorList>
    </citation>
    <scope>NUCLEOTIDE SEQUENCE</scope>
</reference>
<evidence type="ECO:0000313" key="2">
    <source>
        <dbReference type="Proteomes" id="UP000683360"/>
    </source>
</evidence>
<dbReference type="EMBL" id="CAJPWZ010003023">
    <property type="protein sequence ID" value="CAG2249955.1"/>
    <property type="molecule type" value="Genomic_DNA"/>
</dbReference>
<dbReference type="PANTHER" id="PTHR46461">
    <property type="entry name" value="KELCH DOMAIN-CONTAINING PROTEIN 3"/>
    <property type="match status" value="1"/>
</dbReference>
<dbReference type="Gene3D" id="2.120.10.80">
    <property type="entry name" value="Kelch-type beta propeller"/>
    <property type="match status" value="2"/>
</dbReference>
<dbReference type="InterPro" id="IPR015915">
    <property type="entry name" value="Kelch-typ_b-propeller"/>
</dbReference>
<dbReference type="FunFam" id="2.120.10.80:FF:000207">
    <property type="entry name" value="cDNA FLJ40400 fis, clone TESTI2037103"/>
    <property type="match status" value="1"/>
</dbReference>
<comment type="caution">
    <text evidence="1">The sequence shown here is derived from an EMBL/GenBank/DDBJ whole genome shotgun (WGS) entry which is preliminary data.</text>
</comment>
<name>A0A8S3V855_MYTED</name>
<dbReference type="SUPFAM" id="SSF117281">
    <property type="entry name" value="Kelch motif"/>
    <property type="match status" value="1"/>
</dbReference>
<dbReference type="PANTHER" id="PTHR46461:SF1">
    <property type="entry name" value="KELCH DOMAIN-CONTAINING PROTEIN 3"/>
    <property type="match status" value="1"/>
</dbReference>
<accession>A0A8S3V855</accession>
<dbReference type="OrthoDB" id="432528at2759"/>
<dbReference type="GO" id="GO:0003682">
    <property type="term" value="F:chromatin binding"/>
    <property type="evidence" value="ECO:0007669"/>
    <property type="project" value="InterPro"/>
</dbReference>
<evidence type="ECO:0000313" key="1">
    <source>
        <dbReference type="EMBL" id="CAG2249955.1"/>
    </source>
</evidence>
<organism evidence="1 2">
    <name type="scientific">Mytilus edulis</name>
    <name type="common">Blue mussel</name>
    <dbReference type="NCBI Taxonomy" id="6550"/>
    <lineage>
        <taxon>Eukaryota</taxon>
        <taxon>Metazoa</taxon>
        <taxon>Spiralia</taxon>
        <taxon>Lophotrochozoa</taxon>
        <taxon>Mollusca</taxon>
        <taxon>Bivalvia</taxon>
        <taxon>Autobranchia</taxon>
        <taxon>Pteriomorphia</taxon>
        <taxon>Mytilida</taxon>
        <taxon>Mytiloidea</taxon>
        <taxon>Mytilidae</taxon>
        <taxon>Mytilinae</taxon>
        <taxon>Mytilus</taxon>
    </lineage>
</organism>
<protein>
    <submittedName>
        <fullName evidence="1">Kelch domain-containing protein 3</fullName>
    </submittedName>
</protein>
<sequence length="429" mass="48640">MRSQSESTERCHGRCKQVESHDDICQNKPLYDGIIKIVWQDNGRKCYVGLLNWKVDLKGLTMQLLLLVTEYTVLGGYCTGENYETTTPMDVHLLDTVSLRWRLILLEEPANLTSIPYQRYGHTAVAYNENAYIWGGRNDKDGACNILYGFNSNTHAWFRPDVCGSIPNARDGHSACVINHKMYVFGGYEEETDRFSNEIYALDFSTFSWSLIVPSNGEPARWRDFHTATGIGHLMYIFGGRSDHGGNIYTNNEIYCNKLQIFDTLNRTWIEPETTGVLPIGRRSHSAFVYRGYLYIFGGYNGKFDYHFRDVLRFDPVHLHWSMVKVKGKGPCARRRQCCCVIGTKVFLFGGTSPSVKPAIPNQNNDSDLTDHSDLHVLDFAPTLKTLCQIAVVDNKIKTDCLPHVLQWEIAAMTTNNTISSARPSNTNG</sequence>
<proteinExistence type="predicted"/>
<dbReference type="AlphaFoldDB" id="A0A8S3V855"/>
<dbReference type="GO" id="GO:0005737">
    <property type="term" value="C:cytoplasm"/>
    <property type="evidence" value="ECO:0007669"/>
    <property type="project" value="TreeGrafter"/>
</dbReference>
<gene>
    <name evidence="1" type="ORF">MEDL_61711</name>
</gene>
<dbReference type="Pfam" id="PF24681">
    <property type="entry name" value="Kelch_KLHDC2_KLHL20_DRC7"/>
    <property type="match status" value="1"/>
</dbReference>
<dbReference type="Proteomes" id="UP000683360">
    <property type="component" value="Unassembled WGS sequence"/>
</dbReference>